<dbReference type="EMBL" id="VSSQ01011563">
    <property type="protein sequence ID" value="MPM47156.1"/>
    <property type="molecule type" value="Genomic_DNA"/>
</dbReference>
<accession>A0A645A2K9</accession>
<comment type="caution">
    <text evidence="1">The sequence shown here is derived from an EMBL/GenBank/DDBJ whole genome shotgun (WGS) entry which is preliminary data.</text>
</comment>
<proteinExistence type="predicted"/>
<sequence length="70" mass="7798">MTIILVTHDLLAISSQVRRLACLNGQLVYHGEPELNEHIVNSLYGCPVDLIAHGVPHRVLKTHEGESHHD</sequence>
<dbReference type="AlphaFoldDB" id="A0A645A2K9"/>
<organism evidence="1">
    <name type="scientific">bioreactor metagenome</name>
    <dbReference type="NCBI Taxonomy" id="1076179"/>
    <lineage>
        <taxon>unclassified sequences</taxon>
        <taxon>metagenomes</taxon>
        <taxon>ecological metagenomes</taxon>
    </lineage>
</organism>
<evidence type="ECO:0008006" key="2">
    <source>
        <dbReference type="Google" id="ProtNLM"/>
    </source>
</evidence>
<reference evidence="1" key="1">
    <citation type="submission" date="2019-08" db="EMBL/GenBank/DDBJ databases">
        <authorList>
            <person name="Kucharzyk K."/>
            <person name="Murdoch R.W."/>
            <person name="Higgins S."/>
            <person name="Loffler F."/>
        </authorList>
    </citation>
    <scope>NUCLEOTIDE SEQUENCE</scope>
</reference>
<name>A0A645A2K9_9ZZZZ</name>
<protein>
    <recommendedName>
        <fullName evidence="2">Vitamin B12 import ATP-binding protein BtuD</fullName>
    </recommendedName>
</protein>
<evidence type="ECO:0000313" key="1">
    <source>
        <dbReference type="EMBL" id="MPM47156.1"/>
    </source>
</evidence>
<gene>
    <name evidence="1" type="ORF">SDC9_93864</name>
</gene>